<keyword evidence="5" id="KW-1185">Reference proteome</keyword>
<dbReference type="CDD" id="cd03033">
    <property type="entry name" value="ArsC_15kD"/>
    <property type="match status" value="1"/>
</dbReference>
<dbReference type="InterPro" id="IPR036249">
    <property type="entry name" value="Thioredoxin-like_sf"/>
</dbReference>
<evidence type="ECO:0000256" key="1">
    <source>
        <dbReference type="ARBA" id="ARBA00007198"/>
    </source>
</evidence>
<evidence type="ECO:0000313" key="5">
    <source>
        <dbReference type="Proteomes" id="UP001244552"/>
    </source>
</evidence>
<dbReference type="RefSeq" id="WP_209979033.1">
    <property type="nucleotide sequence ID" value="NZ_JAGINO010000002.1"/>
</dbReference>
<dbReference type="PROSITE" id="PS51353">
    <property type="entry name" value="ARSC"/>
    <property type="match status" value="1"/>
</dbReference>
<gene>
    <name evidence="4" type="ORF">QO018_000830</name>
</gene>
<dbReference type="Gene3D" id="3.40.30.10">
    <property type="entry name" value="Glutaredoxin"/>
    <property type="match status" value="1"/>
</dbReference>
<feature type="region of interest" description="Disordered" evidence="3">
    <location>
        <begin position="136"/>
        <end position="161"/>
    </location>
</feature>
<accession>A0ABU0MF26</accession>
<dbReference type="NCBIfam" id="TIGR01616">
    <property type="entry name" value="nitro_assoc"/>
    <property type="match status" value="1"/>
</dbReference>
<sequence>MAEVVFYEKPGCGGNARQKAMLEQAGHRVIARDLLSEEWTPATLRPFFGNRPVAEWFNRAAPAVKSGEVVPEAMDEAAALAAMVARPLLVRRPLMRVGDRRECGFDTSLVDAWIGLGGAAGQGPMEGCLRPDMPPCPKPWPRRRSRPWRRTAIAAAPQVRR</sequence>
<comment type="caution">
    <text evidence="4">The sequence shown here is derived from an EMBL/GenBank/DDBJ whole genome shotgun (WGS) entry which is preliminary data.</text>
</comment>
<dbReference type="SUPFAM" id="SSF52833">
    <property type="entry name" value="Thioredoxin-like"/>
    <property type="match status" value="1"/>
</dbReference>
<proteinExistence type="inferred from homology"/>
<protein>
    <submittedName>
        <fullName evidence="4">Nitrogenase-associated protein</fullName>
    </submittedName>
</protein>
<name>A0ABU0MF26_9PROT</name>
<evidence type="ECO:0000313" key="4">
    <source>
        <dbReference type="EMBL" id="MDQ0531994.1"/>
    </source>
</evidence>
<evidence type="ECO:0000256" key="3">
    <source>
        <dbReference type="SAM" id="MobiDB-lite"/>
    </source>
</evidence>
<comment type="similarity">
    <text evidence="1 2">Belongs to the ArsC family.</text>
</comment>
<dbReference type="Proteomes" id="UP001244552">
    <property type="component" value="Unassembled WGS sequence"/>
</dbReference>
<reference evidence="4 5" key="1">
    <citation type="submission" date="2023-07" db="EMBL/GenBank/DDBJ databases">
        <title>Genomic Encyclopedia of Type Strains, Phase IV (KMG-IV): sequencing the most valuable type-strain genomes for metagenomic binning, comparative biology and taxonomic classification.</title>
        <authorList>
            <person name="Goeker M."/>
        </authorList>
    </citation>
    <scope>NUCLEOTIDE SEQUENCE [LARGE SCALE GENOMIC DNA]</scope>
    <source>
        <strain evidence="4 5">DSM 19922</strain>
    </source>
</reference>
<evidence type="ECO:0000256" key="2">
    <source>
        <dbReference type="PROSITE-ProRule" id="PRU01282"/>
    </source>
</evidence>
<feature type="compositionally biased region" description="Basic residues" evidence="3">
    <location>
        <begin position="140"/>
        <end position="149"/>
    </location>
</feature>
<dbReference type="InterPro" id="IPR006503">
    <property type="entry name" value="Nase-assoc"/>
</dbReference>
<organism evidence="4 5">
    <name type="scientific">Azospirillum picis</name>
    <dbReference type="NCBI Taxonomy" id="488438"/>
    <lineage>
        <taxon>Bacteria</taxon>
        <taxon>Pseudomonadati</taxon>
        <taxon>Pseudomonadota</taxon>
        <taxon>Alphaproteobacteria</taxon>
        <taxon>Rhodospirillales</taxon>
        <taxon>Azospirillaceae</taxon>
        <taxon>Azospirillum</taxon>
    </lineage>
</organism>
<dbReference type="EMBL" id="JAUSVU010000002">
    <property type="protein sequence ID" value="MDQ0531994.1"/>
    <property type="molecule type" value="Genomic_DNA"/>
</dbReference>
<dbReference type="InterPro" id="IPR006660">
    <property type="entry name" value="Arsenate_reductase-like"/>
</dbReference>
<dbReference type="Pfam" id="PF03960">
    <property type="entry name" value="ArsC"/>
    <property type="match status" value="1"/>
</dbReference>